<proteinExistence type="predicted"/>
<feature type="region of interest" description="Disordered" evidence="1">
    <location>
        <begin position="21"/>
        <end position="40"/>
    </location>
</feature>
<dbReference type="EMBL" id="CM004398">
    <property type="protein sequence ID" value="OAY35104.1"/>
    <property type="molecule type" value="Genomic_DNA"/>
</dbReference>
<evidence type="ECO:0000256" key="1">
    <source>
        <dbReference type="SAM" id="MobiDB-lite"/>
    </source>
</evidence>
<accession>A0A2C9UUG8</accession>
<gene>
    <name evidence="2" type="ORF">MANES_12G072600</name>
</gene>
<feature type="compositionally biased region" description="Basic and acidic residues" evidence="1">
    <location>
        <begin position="30"/>
        <end position="40"/>
    </location>
</feature>
<reference evidence="2" key="1">
    <citation type="submission" date="2016-02" db="EMBL/GenBank/DDBJ databases">
        <title>WGS assembly of Manihot esculenta.</title>
        <authorList>
            <person name="Bredeson J.V."/>
            <person name="Prochnik S.E."/>
            <person name="Lyons J.B."/>
            <person name="Schmutz J."/>
            <person name="Grimwood J."/>
            <person name="Vrebalov J."/>
            <person name="Bart R.S."/>
            <person name="Amuge T."/>
            <person name="Ferguson M.E."/>
            <person name="Green R."/>
            <person name="Putnam N."/>
            <person name="Stites J."/>
            <person name="Rounsley S."/>
            <person name="Rokhsar D.S."/>
        </authorList>
    </citation>
    <scope>NUCLEOTIDE SEQUENCE [LARGE SCALE GENOMIC DNA]</scope>
    <source>
        <tissue evidence="2">Leaf</tissue>
    </source>
</reference>
<protein>
    <submittedName>
        <fullName evidence="2">Uncharacterized protein</fullName>
    </submittedName>
</protein>
<name>A0A2C9UUG8_MANES</name>
<sequence>MHKKKLIYRARTLTQRSRHVLDQKYQSQNRGREVPTEREDYRRLGRDRRSRRCRMGCRHSSVKWGGERR</sequence>
<organism evidence="2">
    <name type="scientific">Manihot esculenta</name>
    <name type="common">Cassava</name>
    <name type="synonym">Jatropha manihot</name>
    <dbReference type="NCBI Taxonomy" id="3983"/>
    <lineage>
        <taxon>Eukaryota</taxon>
        <taxon>Viridiplantae</taxon>
        <taxon>Streptophyta</taxon>
        <taxon>Embryophyta</taxon>
        <taxon>Tracheophyta</taxon>
        <taxon>Spermatophyta</taxon>
        <taxon>Magnoliopsida</taxon>
        <taxon>eudicotyledons</taxon>
        <taxon>Gunneridae</taxon>
        <taxon>Pentapetalae</taxon>
        <taxon>rosids</taxon>
        <taxon>fabids</taxon>
        <taxon>Malpighiales</taxon>
        <taxon>Euphorbiaceae</taxon>
        <taxon>Crotonoideae</taxon>
        <taxon>Manihoteae</taxon>
        <taxon>Manihot</taxon>
    </lineage>
</organism>
<dbReference type="AlphaFoldDB" id="A0A2C9UUG8"/>
<evidence type="ECO:0000313" key="2">
    <source>
        <dbReference type="EMBL" id="OAY35104.1"/>
    </source>
</evidence>